<dbReference type="SUPFAM" id="SSF55424">
    <property type="entry name" value="FAD/NAD-linked reductases, dimerisation (C-terminal) domain"/>
    <property type="match status" value="1"/>
</dbReference>
<evidence type="ECO:0000256" key="1">
    <source>
        <dbReference type="ARBA" id="ARBA00001974"/>
    </source>
</evidence>
<dbReference type="Gene3D" id="3.50.50.60">
    <property type="entry name" value="FAD/NAD(P)-binding domain"/>
    <property type="match status" value="2"/>
</dbReference>
<evidence type="ECO:0000256" key="5">
    <source>
        <dbReference type="ARBA" id="ARBA00023002"/>
    </source>
</evidence>
<evidence type="ECO:0000259" key="6">
    <source>
        <dbReference type="Pfam" id="PF07992"/>
    </source>
</evidence>
<sequence length="540" mass="58305">MGHLVLPSRVSLLLCTQTRPPFLTRLLPCPLTAARNMSQEYKLKNLNKLDLNPGEKREVEVEGVEGACFKASNGDIENAPALDALPTFKLSEKNGSVFITGDRETITNSRRKPNIRVSPLTQDVKVVVIGGGSAALATIEALRENKFNGLITMITDEGYLPIDRTKLSKALIDDPSKILLRNEEWFKYGSIDVIKDEVTAIDASTKKVITREGGSYAFTKLVLATGGIPRSLPLPGLKELSGIFPLRTVHHTKAINQAIGSKGKKIVIIGSSFIGLEVANTVVKDNDTTVVGRDEAPLARIMGKEVGKLIQKAFEKNGVKFHLSADVIGAFPSQIDPSKVGGVQMKDGTKLEADVVILGAGVTPATNFLKENSSIKLLKDGSIKTNEYFVVDGQQDIYAIGDIATFPYHGPAGNGIPIRIEHWNVAQNAGRIAAAHIVSSNAVPTTFIPIFWSALGSQLRYCGNSCNGWDDIIIKGQPDELKFVVYYTRGETIAAVGSIGFDPIVAQASELMRRGAMPSKSEILKNVDILQIGTPIPVKI</sequence>
<gene>
    <name evidence="8" type="ORF">EPUL_006315</name>
</gene>
<dbReference type="GO" id="GO:0005737">
    <property type="term" value="C:cytoplasm"/>
    <property type="evidence" value="ECO:0007669"/>
    <property type="project" value="TreeGrafter"/>
</dbReference>
<dbReference type="AlphaFoldDB" id="A0A2S4PKX7"/>
<dbReference type="InterPro" id="IPR028202">
    <property type="entry name" value="Reductase_C"/>
</dbReference>
<dbReference type="Proteomes" id="UP000237438">
    <property type="component" value="Unassembled WGS sequence"/>
</dbReference>
<comment type="cofactor">
    <cofactor evidence="1">
        <name>FAD</name>
        <dbReference type="ChEBI" id="CHEBI:57692"/>
    </cofactor>
</comment>
<evidence type="ECO:0000256" key="4">
    <source>
        <dbReference type="ARBA" id="ARBA00022827"/>
    </source>
</evidence>
<reference evidence="8 9" key="1">
    <citation type="submission" date="2017-10" db="EMBL/GenBank/DDBJ databases">
        <title>Development of genomic resources for the powdery mildew, Erysiphe pulchra.</title>
        <authorList>
            <person name="Wadl P.A."/>
            <person name="Mack B.M."/>
            <person name="Moore G."/>
            <person name="Beltz S.B."/>
        </authorList>
    </citation>
    <scope>NUCLEOTIDE SEQUENCE [LARGE SCALE GENOMIC DNA]</scope>
    <source>
        <strain evidence="8">Cflorida</strain>
    </source>
</reference>
<evidence type="ECO:0000313" key="8">
    <source>
        <dbReference type="EMBL" id="POS82699.1"/>
    </source>
</evidence>
<dbReference type="InterPro" id="IPR036188">
    <property type="entry name" value="FAD/NAD-bd_sf"/>
</dbReference>
<dbReference type="InterPro" id="IPR016156">
    <property type="entry name" value="FAD/NAD-linked_Rdtase_dimer_sf"/>
</dbReference>
<comment type="similarity">
    <text evidence="2">Belongs to the FAD-dependent oxidoreductase family.</text>
</comment>
<dbReference type="OrthoDB" id="6029at2759"/>
<dbReference type="Gene3D" id="3.30.390.30">
    <property type="match status" value="1"/>
</dbReference>
<dbReference type="STRING" id="225359.A0A2S4PKX7"/>
<feature type="domain" description="Reductase C-terminal" evidence="7">
    <location>
        <begin position="451"/>
        <end position="523"/>
    </location>
</feature>
<feature type="domain" description="FAD/NAD(P)-binding" evidence="6">
    <location>
        <begin position="125"/>
        <end position="430"/>
    </location>
</feature>
<evidence type="ECO:0000256" key="3">
    <source>
        <dbReference type="ARBA" id="ARBA00022630"/>
    </source>
</evidence>
<evidence type="ECO:0000256" key="2">
    <source>
        <dbReference type="ARBA" id="ARBA00006442"/>
    </source>
</evidence>
<proteinExistence type="inferred from homology"/>
<name>A0A2S4PKX7_9PEZI</name>
<keyword evidence="4" id="KW-0274">FAD</keyword>
<organism evidence="8 9">
    <name type="scientific">Erysiphe pulchra</name>
    <dbReference type="NCBI Taxonomy" id="225359"/>
    <lineage>
        <taxon>Eukaryota</taxon>
        <taxon>Fungi</taxon>
        <taxon>Dikarya</taxon>
        <taxon>Ascomycota</taxon>
        <taxon>Pezizomycotina</taxon>
        <taxon>Leotiomycetes</taxon>
        <taxon>Erysiphales</taxon>
        <taxon>Erysiphaceae</taxon>
        <taxon>Erysiphe</taxon>
    </lineage>
</organism>
<dbReference type="PANTHER" id="PTHR43557:SF2">
    <property type="entry name" value="RIESKE DOMAIN-CONTAINING PROTEIN-RELATED"/>
    <property type="match status" value="1"/>
</dbReference>
<dbReference type="PANTHER" id="PTHR43557">
    <property type="entry name" value="APOPTOSIS-INDUCING FACTOR 1"/>
    <property type="match status" value="1"/>
</dbReference>
<comment type="caution">
    <text evidence="8">The sequence shown here is derived from an EMBL/GenBank/DDBJ whole genome shotgun (WGS) entry which is preliminary data.</text>
</comment>
<dbReference type="InterPro" id="IPR023753">
    <property type="entry name" value="FAD/NAD-binding_dom"/>
</dbReference>
<dbReference type="PRINTS" id="PR00368">
    <property type="entry name" value="FADPNR"/>
</dbReference>
<protein>
    <submittedName>
        <fullName evidence="8">Uncharacterized protein</fullName>
    </submittedName>
</protein>
<dbReference type="InterPro" id="IPR050446">
    <property type="entry name" value="FAD-oxidoreductase/Apoptosis"/>
</dbReference>
<dbReference type="Pfam" id="PF14759">
    <property type="entry name" value="Reductase_C"/>
    <property type="match status" value="1"/>
</dbReference>
<dbReference type="GO" id="GO:0016651">
    <property type="term" value="F:oxidoreductase activity, acting on NAD(P)H"/>
    <property type="evidence" value="ECO:0007669"/>
    <property type="project" value="TreeGrafter"/>
</dbReference>
<keyword evidence="3" id="KW-0285">Flavoprotein</keyword>
<accession>A0A2S4PKX7</accession>
<dbReference type="Pfam" id="PF07992">
    <property type="entry name" value="Pyr_redox_2"/>
    <property type="match status" value="1"/>
</dbReference>
<dbReference type="PRINTS" id="PR00411">
    <property type="entry name" value="PNDRDTASEI"/>
</dbReference>
<keyword evidence="5" id="KW-0560">Oxidoreductase</keyword>
<evidence type="ECO:0000259" key="7">
    <source>
        <dbReference type="Pfam" id="PF14759"/>
    </source>
</evidence>
<dbReference type="EMBL" id="PEDP01002374">
    <property type="protein sequence ID" value="POS82699.1"/>
    <property type="molecule type" value="Genomic_DNA"/>
</dbReference>
<evidence type="ECO:0000313" key="9">
    <source>
        <dbReference type="Proteomes" id="UP000237438"/>
    </source>
</evidence>
<dbReference type="SUPFAM" id="SSF51905">
    <property type="entry name" value="FAD/NAD(P)-binding domain"/>
    <property type="match status" value="1"/>
</dbReference>
<keyword evidence="9" id="KW-1185">Reference proteome</keyword>